<dbReference type="CDD" id="cd06225">
    <property type="entry name" value="HAMP"/>
    <property type="match status" value="1"/>
</dbReference>
<accession>A0A090ISS9</accession>
<keyword evidence="2" id="KW-1003">Cell membrane</keyword>
<evidence type="ECO:0000256" key="4">
    <source>
        <dbReference type="ARBA" id="ARBA00023224"/>
    </source>
</evidence>
<evidence type="ECO:0000256" key="2">
    <source>
        <dbReference type="ARBA" id="ARBA00022475"/>
    </source>
</evidence>
<dbReference type="RefSeq" id="WP_034768508.1">
    <property type="nucleotide sequence ID" value="NZ_CCRF01000035.1"/>
</dbReference>
<dbReference type="PANTHER" id="PTHR32089">
    <property type="entry name" value="METHYL-ACCEPTING CHEMOTAXIS PROTEIN MCPB"/>
    <property type="match status" value="1"/>
</dbReference>
<keyword evidence="4 6" id="KW-0807">Transducer</keyword>
<dbReference type="InterPro" id="IPR003660">
    <property type="entry name" value="HAMP_dom"/>
</dbReference>
<feature type="domain" description="HAMP" evidence="9">
    <location>
        <begin position="214"/>
        <end position="272"/>
    </location>
</feature>
<dbReference type="PANTHER" id="PTHR32089:SF112">
    <property type="entry name" value="LYSOZYME-LIKE PROTEIN-RELATED"/>
    <property type="match status" value="1"/>
</dbReference>
<dbReference type="GO" id="GO:0005886">
    <property type="term" value="C:plasma membrane"/>
    <property type="evidence" value="ECO:0007669"/>
    <property type="project" value="UniProtKB-SubCell"/>
</dbReference>
<keyword evidence="3 7" id="KW-0472">Membrane</keyword>
<dbReference type="Proteomes" id="UP000040576">
    <property type="component" value="Unassembled WGS sequence"/>
</dbReference>
<comment type="similarity">
    <text evidence="5">Belongs to the methyl-accepting chemotaxis (MCP) protein family.</text>
</comment>
<evidence type="ECO:0000256" key="6">
    <source>
        <dbReference type="PROSITE-ProRule" id="PRU00284"/>
    </source>
</evidence>
<dbReference type="EMBL" id="CCRF01000035">
    <property type="protein sequence ID" value="CEE00732.1"/>
    <property type="molecule type" value="Genomic_DNA"/>
</dbReference>
<evidence type="ECO:0000256" key="1">
    <source>
        <dbReference type="ARBA" id="ARBA00004236"/>
    </source>
</evidence>
<dbReference type="InterPro" id="IPR004089">
    <property type="entry name" value="MCPsignal_dom"/>
</dbReference>
<keyword evidence="11" id="KW-1185">Reference proteome</keyword>
<comment type="subcellular location">
    <subcellularLocation>
        <location evidence="1">Cell membrane</location>
    </subcellularLocation>
</comment>
<dbReference type="InterPro" id="IPR004090">
    <property type="entry name" value="Chemotax_Me-accpt_rcpt"/>
</dbReference>
<dbReference type="SMART" id="SM00304">
    <property type="entry name" value="HAMP"/>
    <property type="match status" value="1"/>
</dbReference>
<protein>
    <recommendedName>
        <fullName evidence="12">Methyl-accepting chemotaxis protein</fullName>
    </recommendedName>
</protein>
<evidence type="ECO:0000256" key="7">
    <source>
        <dbReference type="SAM" id="Phobius"/>
    </source>
</evidence>
<evidence type="ECO:0000259" key="9">
    <source>
        <dbReference type="PROSITE" id="PS50885"/>
    </source>
</evidence>
<dbReference type="AlphaFoldDB" id="A0A090ISS9"/>
<dbReference type="SMART" id="SM00283">
    <property type="entry name" value="MA"/>
    <property type="match status" value="1"/>
</dbReference>
<evidence type="ECO:0008006" key="12">
    <source>
        <dbReference type="Google" id="ProtNLM"/>
    </source>
</evidence>
<dbReference type="GO" id="GO:0004888">
    <property type="term" value="F:transmembrane signaling receptor activity"/>
    <property type="evidence" value="ECO:0007669"/>
    <property type="project" value="InterPro"/>
</dbReference>
<sequence length="589" mass="65668">MRKSITYRILIILFFLLFLFLFNTVISGVTNSQVQLSSALFSNYFVKIEGEQVKIAKEIGEIKLSVDRYIQGTVNDPKEVSEKIQNNIEKVRNSLKIIANKSDGFSEKAMNDELKNAFAPYLKNMEAFLEQATNIAEDISNGDIPSVKEKYLTYESLLEEMHVAETDYQTVLDKSIDHEGSLIHSRVYRSTIIVWVMGVIFIAAVAIAVWISKKTIISPLKNATTSLNHIIQKLENNEGDLTVRIENRSEDEVGQMVKGINQFLDALQNAMISIKSGSKFIYQSTENISQQILECKDSTSSISAGLTELTASMEEISSTIQNVDYGAQEVLSASNDIADDAKTNLTHVSSIVEQADVIQIQTIESKKQTEEVLQDINKSMSLSIENSRSVKRINELTADILEISNQTNLLALNASIEAARAGESGKGFAVVAEEIRKLSESTKEIASNIQNINSLVIHAVDELVNNGEKLLSYITENVLPDYDGFVNIANKYKQNIDTINAMLTRYQEKSGDLRRISNNMAEGIEGITIAVEESVRVMVQSSDDTAMLLNSITVISDESSRNWEIVDDLNKQVDKFKKVEKETLEQPAK</sequence>
<feature type="domain" description="Methyl-accepting transducer" evidence="8">
    <location>
        <begin position="277"/>
        <end position="535"/>
    </location>
</feature>
<keyword evidence="7" id="KW-1133">Transmembrane helix</keyword>
<evidence type="ECO:0000313" key="10">
    <source>
        <dbReference type="EMBL" id="CEE00732.1"/>
    </source>
</evidence>
<evidence type="ECO:0000313" key="11">
    <source>
        <dbReference type="Proteomes" id="UP000040576"/>
    </source>
</evidence>
<dbReference type="GeneID" id="92960032"/>
<dbReference type="GO" id="GO:0007165">
    <property type="term" value="P:signal transduction"/>
    <property type="evidence" value="ECO:0007669"/>
    <property type="project" value="UniProtKB-KW"/>
</dbReference>
<proteinExistence type="inferred from homology"/>
<evidence type="ECO:0000256" key="3">
    <source>
        <dbReference type="ARBA" id="ARBA00023136"/>
    </source>
</evidence>
<dbReference type="Pfam" id="PF00672">
    <property type="entry name" value="HAMP"/>
    <property type="match status" value="1"/>
</dbReference>
<dbReference type="PRINTS" id="PR00260">
    <property type="entry name" value="CHEMTRNSDUCR"/>
</dbReference>
<dbReference type="Gene3D" id="1.10.287.950">
    <property type="entry name" value="Methyl-accepting chemotaxis protein"/>
    <property type="match status" value="1"/>
</dbReference>
<organism evidence="10 11">
    <name type="scientific">Caldibacillus thermoamylovorans</name>
    <dbReference type="NCBI Taxonomy" id="35841"/>
    <lineage>
        <taxon>Bacteria</taxon>
        <taxon>Bacillati</taxon>
        <taxon>Bacillota</taxon>
        <taxon>Bacilli</taxon>
        <taxon>Bacillales</taxon>
        <taxon>Bacillaceae</taxon>
        <taxon>Caldibacillus</taxon>
    </lineage>
</organism>
<keyword evidence="7" id="KW-0812">Transmembrane</keyword>
<reference evidence="10 11" key="1">
    <citation type="submission" date="2014-07" db="EMBL/GenBank/DDBJ databases">
        <authorList>
            <person name="Wibberg Daniel"/>
        </authorList>
    </citation>
    <scope>NUCLEOTIDE SEQUENCE [LARGE SCALE GENOMIC DNA]</scope>
</reference>
<dbReference type="GO" id="GO:0006935">
    <property type="term" value="P:chemotaxis"/>
    <property type="evidence" value="ECO:0007669"/>
    <property type="project" value="InterPro"/>
</dbReference>
<evidence type="ECO:0000256" key="5">
    <source>
        <dbReference type="ARBA" id="ARBA00029447"/>
    </source>
</evidence>
<name>A0A090ISS9_9BACI</name>
<dbReference type="SUPFAM" id="SSF58104">
    <property type="entry name" value="Methyl-accepting chemotaxis protein (MCP) signaling domain"/>
    <property type="match status" value="1"/>
</dbReference>
<gene>
    <name evidence="10" type="ORF">BT1A1_0885</name>
</gene>
<evidence type="ECO:0000259" key="8">
    <source>
        <dbReference type="PROSITE" id="PS50111"/>
    </source>
</evidence>
<feature type="transmembrane region" description="Helical" evidence="7">
    <location>
        <begin position="192"/>
        <end position="211"/>
    </location>
</feature>
<dbReference type="PROSITE" id="PS50111">
    <property type="entry name" value="CHEMOTAXIS_TRANSDUC_2"/>
    <property type="match status" value="1"/>
</dbReference>
<dbReference type="PROSITE" id="PS50885">
    <property type="entry name" value="HAMP"/>
    <property type="match status" value="1"/>
</dbReference>
<dbReference type="Pfam" id="PF00015">
    <property type="entry name" value="MCPsignal"/>
    <property type="match status" value="1"/>
</dbReference>